<evidence type="ECO:0000313" key="3">
    <source>
        <dbReference type="EMBL" id="KAK8054064.1"/>
    </source>
</evidence>
<reference evidence="3 4" key="1">
    <citation type="submission" date="2023-01" db="EMBL/GenBank/DDBJ databases">
        <title>Analysis of 21 Apiospora genomes using comparative genomics revels a genus with tremendous synthesis potential of carbohydrate active enzymes and secondary metabolites.</title>
        <authorList>
            <person name="Sorensen T."/>
        </authorList>
    </citation>
    <scope>NUCLEOTIDE SEQUENCE [LARGE SCALE GENOMIC DNA]</scope>
    <source>
        <strain evidence="3 4">CBS 83171</strain>
    </source>
</reference>
<dbReference type="Proteomes" id="UP001446871">
    <property type="component" value="Unassembled WGS sequence"/>
</dbReference>
<feature type="domain" description="BTB" evidence="2">
    <location>
        <begin position="66"/>
        <end position="129"/>
    </location>
</feature>
<name>A0ABR1U813_9PEZI</name>
<feature type="region of interest" description="Disordered" evidence="1">
    <location>
        <begin position="398"/>
        <end position="430"/>
    </location>
</feature>
<dbReference type="EMBL" id="JAQQWM010000008">
    <property type="protein sequence ID" value="KAK8054064.1"/>
    <property type="molecule type" value="Genomic_DNA"/>
</dbReference>
<organism evidence="3 4">
    <name type="scientific">Apiospora saccharicola</name>
    <dbReference type="NCBI Taxonomy" id="335842"/>
    <lineage>
        <taxon>Eukaryota</taxon>
        <taxon>Fungi</taxon>
        <taxon>Dikarya</taxon>
        <taxon>Ascomycota</taxon>
        <taxon>Pezizomycotina</taxon>
        <taxon>Sordariomycetes</taxon>
        <taxon>Xylariomycetidae</taxon>
        <taxon>Amphisphaeriales</taxon>
        <taxon>Apiosporaceae</taxon>
        <taxon>Apiospora</taxon>
    </lineage>
</organism>
<accession>A0ABR1U813</accession>
<keyword evidence="4" id="KW-1185">Reference proteome</keyword>
<feature type="region of interest" description="Disordered" evidence="1">
    <location>
        <begin position="1"/>
        <end position="27"/>
    </location>
</feature>
<comment type="caution">
    <text evidence="3">The sequence shown here is derived from an EMBL/GenBank/DDBJ whole genome shotgun (WGS) entry which is preliminary data.</text>
</comment>
<dbReference type="Pfam" id="PF00651">
    <property type="entry name" value="BTB"/>
    <property type="match status" value="1"/>
</dbReference>
<dbReference type="PROSITE" id="PS50097">
    <property type="entry name" value="BTB"/>
    <property type="match status" value="1"/>
</dbReference>
<sequence>MTTPGNVGRKRKTGTVTTPVKGNLPDLNTDSDINDKSNLADRGVKWLPQTDHPSRRLMPMNRFSTAEPVLVLRVNDGNAEHKFFIHQFLLSSSEYFKDLFAHQPDLTEHTLPPGPDVDTVGNYVSFLYTLTPYASMPSSDINSSLPQLIALARLYRFTCKDWLDHIWVMGRAYNMALDILRKMEISWRNEDTALQTVRMAQSAFAEWSAGYEPRESALKIAYLIAVKFAQTCPENVFDTYAEELDRKFTNAILLQLMRDKQKETASAQSSSSSSVTAGPYSPGSLIAGQRPGSMAPVMQGARPTIPPSMQHLISPTIAQGISPVTPPGFRQATNVRISLPARKIARQFSLPELQTQTQTPSSRSSQTPVSVQSPIHTVLPQWPQPAVLREIPERFAPNVPSRYRKRGHNRSISENTTRANRRNYNDPPRR</sequence>
<feature type="compositionally biased region" description="Polar residues" evidence="1">
    <location>
        <begin position="14"/>
        <end position="27"/>
    </location>
</feature>
<gene>
    <name evidence="3" type="ORF">PG996_013365</name>
</gene>
<evidence type="ECO:0000259" key="2">
    <source>
        <dbReference type="PROSITE" id="PS50097"/>
    </source>
</evidence>
<evidence type="ECO:0000256" key="1">
    <source>
        <dbReference type="SAM" id="MobiDB-lite"/>
    </source>
</evidence>
<feature type="region of interest" description="Disordered" evidence="1">
    <location>
        <begin position="263"/>
        <end position="298"/>
    </location>
</feature>
<dbReference type="InterPro" id="IPR000210">
    <property type="entry name" value="BTB/POZ_dom"/>
</dbReference>
<feature type="compositionally biased region" description="Low complexity" evidence="1">
    <location>
        <begin position="354"/>
        <end position="374"/>
    </location>
</feature>
<feature type="compositionally biased region" description="Low complexity" evidence="1">
    <location>
        <begin position="265"/>
        <end position="274"/>
    </location>
</feature>
<feature type="region of interest" description="Disordered" evidence="1">
    <location>
        <begin position="348"/>
        <end position="377"/>
    </location>
</feature>
<proteinExistence type="predicted"/>
<evidence type="ECO:0000313" key="4">
    <source>
        <dbReference type="Proteomes" id="UP001446871"/>
    </source>
</evidence>
<protein>
    <recommendedName>
        <fullName evidence="2">BTB domain-containing protein</fullName>
    </recommendedName>
</protein>